<organism evidence="1 2">
    <name type="scientific">Colletotrichum fructicola (strain Nara gc5)</name>
    <name type="common">Anthracnose fungus</name>
    <name type="synonym">Colletotrichum gloeosporioides (strain Nara gc5)</name>
    <dbReference type="NCBI Taxonomy" id="1213859"/>
    <lineage>
        <taxon>Eukaryota</taxon>
        <taxon>Fungi</taxon>
        <taxon>Dikarya</taxon>
        <taxon>Ascomycota</taxon>
        <taxon>Pezizomycotina</taxon>
        <taxon>Sordariomycetes</taxon>
        <taxon>Hypocreomycetidae</taxon>
        <taxon>Glomerellales</taxon>
        <taxon>Glomerellaceae</taxon>
        <taxon>Colletotrichum</taxon>
        <taxon>Colletotrichum gloeosporioides species complex</taxon>
    </lineage>
</organism>
<name>A0A7J6J8Q0_COLFN</name>
<proteinExistence type="predicted"/>
<reference evidence="1 2" key="1">
    <citation type="submission" date="2012-08" db="EMBL/GenBank/DDBJ databases">
        <authorList>
            <person name="Gan P.H.P."/>
            <person name="Ikeda K."/>
            <person name="Irieda H."/>
            <person name="Narusaka M."/>
            <person name="O'Connell R.J."/>
            <person name="Narusaka Y."/>
            <person name="Takano Y."/>
            <person name="Kubo Y."/>
            <person name="Shirasu K."/>
        </authorList>
    </citation>
    <scope>NUCLEOTIDE SEQUENCE [LARGE SCALE GENOMIC DNA]</scope>
    <source>
        <strain evidence="1 2">Nara gc5</strain>
    </source>
</reference>
<dbReference type="GeneID" id="90979913"/>
<evidence type="ECO:0000313" key="2">
    <source>
        <dbReference type="Proteomes" id="UP000011096"/>
    </source>
</evidence>
<sequence length="94" mass="10747">MATTVASFKIHRYDDFHPLGHDGSTKELWNYGPMLSKYQVPLIMKQPLTVGAYTLFAHRKLQVHARLREDGLAQNLALILIFQDLHESEPLLCS</sequence>
<keyword evidence="2" id="KW-1185">Reference proteome</keyword>
<accession>A0A7J6J8Q0</accession>
<dbReference type="RefSeq" id="XP_066009007.1">
    <property type="nucleotide sequence ID" value="XM_066151699.1"/>
</dbReference>
<dbReference type="AlphaFoldDB" id="A0A7J6J8Q0"/>
<gene>
    <name evidence="1" type="ORF">CGGC5_v006450</name>
</gene>
<comment type="caution">
    <text evidence="1">The sequence shown here is derived from an EMBL/GenBank/DDBJ whole genome shotgun (WGS) entry which is preliminary data.</text>
</comment>
<evidence type="ECO:0000313" key="1">
    <source>
        <dbReference type="EMBL" id="KAF4486282.1"/>
    </source>
</evidence>
<dbReference type="Proteomes" id="UP000011096">
    <property type="component" value="Unassembled WGS sequence"/>
</dbReference>
<reference evidence="1 2" key="2">
    <citation type="submission" date="2020-04" db="EMBL/GenBank/DDBJ databases">
        <title>Genome sequencing and assembly of multiple isolates from the Colletotrichum gloeosporioides species complex.</title>
        <authorList>
            <person name="Gan P."/>
            <person name="Shirasu K."/>
        </authorList>
    </citation>
    <scope>NUCLEOTIDE SEQUENCE [LARGE SCALE GENOMIC DNA]</scope>
    <source>
        <strain evidence="1 2">Nara gc5</strain>
    </source>
</reference>
<dbReference type="InParanoid" id="A0A7J6J8Q0"/>
<protein>
    <submittedName>
        <fullName evidence="1">Uncharacterized protein</fullName>
    </submittedName>
</protein>
<dbReference type="EMBL" id="ANPB02000003">
    <property type="protein sequence ID" value="KAF4486282.1"/>
    <property type="molecule type" value="Genomic_DNA"/>
</dbReference>